<dbReference type="EMBL" id="KX643370">
    <property type="protein sequence ID" value="AOC55099.1"/>
    <property type="molecule type" value="Genomic_DNA"/>
</dbReference>
<protein>
    <recommendedName>
        <fullName evidence="3">F-box domain-containing protein</fullName>
    </recommendedName>
</protein>
<gene>
    <name evidence="1" type="ORF">LCDVSa015L</name>
</gene>
<evidence type="ECO:0000313" key="1">
    <source>
        <dbReference type="EMBL" id="AOC55099.1"/>
    </source>
</evidence>
<name>A0A1B2RVT1_9VIRU</name>
<dbReference type="Proteomes" id="UP000149121">
    <property type="component" value="Segment"/>
</dbReference>
<evidence type="ECO:0000313" key="2">
    <source>
        <dbReference type="Proteomes" id="UP000149121"/>
    </source>
</evidence>
<organism evidence="1 2">
    <name type="scientific">Lymphocystis disease virus 3</name>
    <dbReference type="NCBI Taxonomy" id="2560566"/>
    <lineage>
        <taxon>Viruses</taxon>
        <taxon>Varidnaviria</taxon>
        <taxon>Bamfordvirae</taxon>
        <taxon>Nucleocytoviricota</taxon>
        <taxon>Megaviricetes</taxon>
        <taxon>Pimascovirales</taxon>
        <taxon>Pimascovirales incertae sedis</taxon>
        <taxon>Iridoviridae</taxon>
        <taxon>Alphairidovirinae</taxon>
        <taxon>Lymphocystivirus</taxon>
        <taxon>Lymphocystivirus sparus1</taxon>
    </lineage>
</organism>
<proteinExistence type="predicted"/>
<evidence type="ECO:0008006" key="3">
    <source>
        <dbReference type="Google" id="ProtNLM"/>
    </source>
</evidence>
<reference evidence="1 2" key="1">
    <citation type="journal article" date="2016" name="J. Virol.">
        <title>Concurrence of Iridovirus, Polyomavirus, and a Unique Member of a New Group of Fish Papillomaviruses in Lymphocystis Disease-Affected Gilthead Sea Bream.</title>
        <authorList>
            <person name="Lopez-Bueno A."/>
            <person name="Mavian C."/>
            <person name="Labella A.M."/>
            <person name="Castro D."/>
            <person name="Borrego J.J."/>
            <person name="Alcami A."/>
            <person name="Alejo A."/>
        </authorList>
    </citation>
    <scope>NUCLEOTIDE SEQUENCE [LARGE SCALE GENOMIC DNA]</scope>
    <source>
        <strain evidence="1">SA9</strain>
    </source>
</reference>
<sequence>MEKFVNKIPLELKYKILKFLPFKTLMSLRLSNRMYWEINQFGRWNPKIDWLLYNKPNSMQLKGKLYVYSIMGPMSDFCFPKHLNGFFGTLTVGEYFTKNCSYTIILESPMLQTDFKFKPRTLRITDRAIERNSLQKFIGKPFEGLEYVIFYKTYKQSTNLKKSCKNCNFYGDKYYRVHRFTMFLNRLIQKIDDVELINKTERIDGLLTWSVIKNNNPIGIAVLCTQ</sequence>
<keyword evidence="2" id="KW-1185">Reference proteome</keyword>
<dbReference type="KEGG" id="vg:30902591"/>
<accession>A0A1B2RVT1</accession>
<dbReference type="OrthoDB" id="22465at10239"/>